<dbReference type="AlphaFoldDB" id="A0A7C9DA07"/>
<reference evidence="2" key="2">
    <citation type="submission" date="2020-07" db="EMBL/GenBank/DDBJ databases">
        <authorList>
            <person name="Vera ALvarez R."/>
            <person name="Arias-Moreno D.M."/>
            <person name="Jimenez-Jacinto V."/>
            <person name="Jimenez-Bremont J.F."/>
            <person name="Swaminathan K."/>
            <person name="Moose S.P."/>
            <person name="Guerrero-Gonzalez M.L."/>
            <person name="Marino-Ramirez L."/>
            <person name="Landsman D."/>
            <person name="Rodriguez-Kessler M."/>
            <person name="Delgado-Sanchez P."/>
        </authorList>
    </citation>
    <scope>NUCLEOTIDE SEQUENCE</scope>
    <source>
        <tissue evidence="2">Cladode</tissue>
    </source>
</reference>
<feature type="region of interest" description="Disordered" evidence="1">
    <location>
        <begin position="102"/>
        <end position="121"/>
    </location>
</feature>
<protein>
    <submittedName>
        <fullName evidence="2">Uncharacterized protein</fullName>
    </submittedName>
</protein>
<sequence>MRASAPNPYTRLLLFRFASTQGSRLEVEGPVLFQLWKVGSFCTLPTSLYTPPDRAPPSATRRRPYANSPGHSPIQDLTHEPAPTRPSSQFLFVPQHRRRHLPCRRALPPDPPTRKHHNQFPTLNVLGFPGKN</sequence>
<accession>A0A7C9DA07</accession>
<reference evidence="2" key="1">
    <citation type="journal article" date="2013" name="J. Plant Res.">
        <title>Effect of fungi and light on seed germination of three Opuntia species from semiarid lands of central Mexico.</title>
        <authorList>
            <person name="Delgado-Sanchez P."/>
            <person name="Jimenez-Bremont J.F."/>
            <person name="Guerrero-Gonzalez Mde L."/>
            <person name="Flores J."/>
        </authorList>
    </citation>
    <scope>NUCLEOTIDE SEQUENCE</scope>
    <source>
        <tissue evidence="2">Cladode</tissue>
    </source>
</reference>
<evidence type="ECO:0000256" key="1">
    <source>
        <dbReference type="SAM" id="MobiDB-lite"/>
    </source>
</evidence>
<name>A0A7C9DA07_OPUST</name>
<organism evidence="2">
    <name type="scientific">Opuntia streptacantha</name>
    <name type="common">Prickly pear cactus</name>
    <name type="synonym">Opuntia cardona</name>
    <dbReference type="NCBI Taxonomy" id="393608"/>
    <lineage>
        <taxon>Eukaryota</taxon>
        <taxon>Viridiplantae</taxon>
        <taxon>Streptophyta</taxon>
        <taxon>Embryophyta</taxon>
        <taxon>Tracheophyta</taxon>
        <taxon>Spermatophyta</taxon>
        <taxon>Magnoliopsida</taxon>
        <taxon>eudicotyledons</taxon>
        <taxon>Gunneridae</taxon>
        <taxon>Pentapetalae</taxon>
        <taxon>Caryophyllales</taxon>
        <taxon>Cactineae</taxon>
        <taxon>Cactaceae</taxon>
        <taxon>Opuntioideae</taxon>
        <taxon>Opuntia</taxon>
    </lineage>
</organism>
<dbReference type="EMBL" id="GISG01107492">
    <property type="protein sequence ID" value="MBA4637940.1"/>
    <property type="molecule type" value="Transcribed_RNA"/>
</dbReference>
<proteinExistence type="predicted"/>
<feature type="region of interest" description="Disordered" evidence="1">
    <location>
        <begin position="46"/>
        <end position="88"/>
    </location>
</feature>
<evidence type="ECO:0000313" key="2">
    <source>
        <dbReference type="EMBL" id="MBA4637940.1"/>
    </source>
</evidence>